<feature type="compositionally biased region" description="Polar residues" evidence="2">
    <location>
        <begin position="56"/>
        <end position="77"/>
    </location>
</feature>
<dbReference type="GO" id="GO:0035556">
    <property type="term" value="P:intracellular signal transduction"/>
    <property type="evidence" value="ECO:0007669"/>
    <property type="project" value="InterPro"/>
</dbReference>
<feature type="transmembrane region" description="Helical" evidence="3">
    <location>
        <begin position="553"/>
        <end position="570"/>
    </location>
</feature>
<feature type="coiled-coil region" evidence="1">
    <location>
        <begin position="392"/>
        <end position="419"/>
    </location>
</feature>
<evidence type="ECO:0000259" key="4">
    <source>
        <dbReference type="PROSITE" id="PS50125"/>
    </source>
</evidence>
<keyword evidence="3" id="KW-0472">Membrane</keyword>
<keyword evidence="1" id="KW-0175">Coiled coil</keyword>
<dbReference type="Proteomes" id="UP000039865">
    <property type="component" value="Unassembled WGS sequence"/>
</dbReference>
<feature type="region of interest" description="Disordered" evidence="2">
    <location>
        <begin position="737"/>
        <end position="783"/>
    </location>
</feature>
<dbReference type="PANTHER" id="PTHR43336:SF3">
    <property type="entry name" value="GUANYLATE CYCLASE DOMAIN-CONTAINING PROTEIN"/>
    <property type="match status" value="1"/>
</dbReference>
<feature type="compositionally biased region" description="Polar residues" evidence="2">
    <location>
        <begin position="751"/>
        <end position="763"/>
    </location>
</feature>
<evidence type="ECO:0000256" key="1">
    <source>
        <dbReference type="SAM" id="Coils"/>
    </source>
</evidence>
<dbReference type="GO" id="GO:0009190">
    <property type="term" value="P:cyclic nucleotide biosynthetic process"/>
    <property type="evidence" value="ECO:0007669"/>
    <property type="project" value="InterPro"/>
</dbReference>
<keyword evidence="3" id="KW-0812">Transmembrane</keyword>
<feature type="region of interest" description="Disordered" evidence="2">
    <location>
        <begin position="24"/>
        <end position="77"/>
    </location>
</feature>
<feature type="transmembrane region" description="Helical" evidence="3">
    <location>
        <begin position="283"/>
        <end position="301"/>
    </location>
</feature>
<evidence type="ECO:0000256" key="3">
    <source>
        <dbReference type="SAM" id="Phobius"/>
    </source>
</evidence>
<feature type="transmembrane region" description="Helical" evidence="3">
    <location>
        <begin position="313"/>
        <end position="334"/>
    </location>
</feature>
<evidence type="ECO:0000313" key="6">
    <source>
        <dbReference type="Proteomes" id="UP000039865"/>
    </source>
</evidence>
<name>A0A078AJ60_STYLE</name>
<proteinExistence type="predicted"/>
<feature type="compositionally biased region" description="Low complexity" evidence="2">
    <location>
        <begin position="468"/>
        <end position="479"/>
    </location>
</feature>
<keyword evidence="3" id="KW-1133">Transmembrane helix</keyword>
<dbReference type="PROSITE" id="PS50125">
    <property type="entry name" value="GUANYLATE_CYCLASE_2"/>
    <property type="match status" value="1"/>
</dbReference>
<dbReference type="OrthoDB" id="60033at2759"/>
<accession>A0A078AJ60</accession>
<dbReference type="SUPFAM" id="SSF55073">
    <property type="entry name" value="Nucleotide cyclase"/>
    <property type="match status" value="1"/>
</dbReference>
<feature type="compositionally biased region" description="Polar residues" evidence="2">
    <location>
        <begin position="27"/>
        <end position="38"/>
    </location>
</feature>
<dbReference type="Gene3D" id="3.30.70.1230">
    <property type="entry name" value="Nucleotide cyclase"/>
    <property type="match status" value="1"/>
</dbReference>
<dbReference type="Pfam" id="PF00211">
    <property type="entry name" value="Guanylate_cyc"/>
    <property type="match status" value="1"/>
</dbReference>
<reference evidence="5 6" key="1">
    <citation type="submission" date="2014-06" db="EMBL/GenBank/DDBJ databases">
        <authorList>
            <person name="Swart Estienne"/>
        </authorList>
    </citation>
    <scope>NUCLEOTIDE SEQUENCE [LARGE SCALE GENOMIC DNA]</scope>
    <source>
        <strain evidence="5 6">130c</strain>
    </source>
</reference>
<feature type="transmembrane region" description="Helical" evidence="3">
    <location>
        <begin position="672"/>
        <end position="692"/>
    </location>
</feature>
<gene>
    <name evidence="5" type="primary">Contig13738.g14652</name>
    <name evidence="5" type="ORF">STYLEM_9842</name>
</gene>
<dbReference type="AlphaFoldDB" id="A0A078AJ60"/>
<feature type="region of interest" description="Disordered" evidence="2">
    <location>
        <begin position="468"/>
        <end position="490"/>
    </location>
</feature>
<dbReference type="InterPro" id="IPR001054">
    <property type="entry name" value="A/G_cyclase"/>
</dbReference>
<dbReference type="CDD" id="cd07302">
    <property type="entry name" value="CHD"/>
    <property type="match status" value="1"/>
</dbReference>
<organism evidence="5 6">
    <name type="scientific">Stylonychia lemnae</name>
    <name type="common">Ciliate</name>
    <dbReference type="NCBI Taxonomy" id="5949"/>
    <lineage>
        <taxon>Eukaryota</taxon>
        <taxon>Sar</taxon>
        <taxon>Alveolata</taxon>
        <taxon>Ciliophora</taxon>
        <taxon>Intramacronucleata</taxon>
        <taxon>Spirotrichea</taxon>
        <taxon>Stichotrichia</taxon>
        <taxon>Sporadotrichida</taxon>
        <taxon>Oxytrichidae</taxon>
        <taxon>Stylonychinae</taxon>
        <taxon>Stylonychia</taxon>
    </lineage>
</organism>
<dbReference type="EMBL" id="CCKQ01009357">
    <property type="protein sequence ID" value="CDW80838.1"/>
    <property type="molecule type" value="Genomic_DNA"/>
</dbReference>
<dbReference type="InParanoid" id="A0A078AJ60"/>
<sequence>MNSSFYDDQESFSSRRYFIISSKKQESSANKIKYNQSKLIMKKNSKNTDEKEKSRNLANKNTQVAKGHSSTNSFQRFANDTRAMDDILKSKTKVECKMESQIDFEKLSKDYIKEQTLQPQKLKPNKPEQYQRNSLMVHMQFQNELVSMTKPRRVDSDMNNNDKQLLPLQSTMNEKVQLGLNAGSRLSILSPQNTLQQNQYSIGGTPSNSKRRKSTFAGAVPHIPQMTSGVGESNQQIGSNSSSKSHQIQSLHKKQIIDAEQLQNSKIIISCKEKYINFTSSTGYLMLNIIATGISTLIDLMRVSFFDSKADQAFFIVMILLQAIIVGQIIGKFLRLGKLYFLQLNSYVEMTFVILNFNSTYLQPNYTIYIVINYLKIINVTRISNIFMFIKKRQKQLLIEKYNKERERIKKKQEKQILNFSKNDKFRKSQSLRALSPNKVGESIRGKFSTAAAELSLSLHNNNAIQQQLPQRRQSIQHQRNSEQSKVSSEPQNYIILQGRFKDKIFGNDNTPSMYQMQKQNFRLQQNCNEFIKFDQILENTYTDLILRRTMSIFFLCVITAPFFLNTFYFPPHETLDDFYIMVQKTLVRSNYSNKTDDFVKTQLEKLVKIGIDFEETPIIEFESPYYNFSILDQLNLRKNEMYVFDQVYDPNVIFPMKMIFTRRDYNSLQSLLGLCAYIWYFILIFVMIIIINGDIEKQVLHPFNALFEKIWSLIIDPMLVVNNQFQQFAGMYTMQQNKQRQNKHEDQGNHNDVSTLDHSQAQMPRRSQVFTNKRKQLKQKSKDGTIDNEIELIDESLFKISKLLMLYYGEAGASLVSKMIRSESSLLDFSEEYGTKTLAIFGFCDIRNFTDATEILQEGVVSLVNKVAYIVHSNTIRYGGQPNKNIGDAFLLVWKLSSNKETYEILKPLGKIKTKKQVPASVRKEATIIADVALLSTLKTISQINTAKELQIYNDNLEMHKRIPGFRIKMGFGLHLGWAIEGMIGSNYKIDASYLSPNVNTASRLEAATKQYGVQILFSQGIYSLLSPGYQEYCRIVDKAILKGCQSSQDLYTVDIDMNQGELAQINVAGIGIGLTPRQDSQVTLNSSRNYKQVSQDVIRNEQRCIFESLYRGEITSEQMLMKCQEVQEILIKSPYFRIFKLQYYQAFRLYIEGHWHEAKNEFEKCLSIFPEDGPSQVLLEYIESQNLDPIKANWKNYRVLEDK</sequence>
<feature type="domain" description="Guanylate cyclase" evidence="4">
    <location>
        <begin position="841"/>
        <end position="1007"/>
    </location>
</feature>
<dbReference type="PANTHER" id="PTHR43336">
    <property type="entry name" value="OXYGEN SENSOR HISTIDINE KINASE RESPONSE REGULATOR DEVS/DOSS"/>
    <property type="match status" value="1"/>
</dbReference>
<feature type="compositionally biased region" description="Low complexity" evidence="2">
    <location>
        <begin position="233"/>
        <end position="244"/>
    </location>
</feature>
<evidence type="ECO:0000256" key="2">
    <source>
        <dbReference type="SAM" id="MobiDB-lite"/>
    </source>
</evidence>
<evidence type="ECO:0000313" key="5">
    <source>
        <dbReference type="EMBL" id="CDW80838.1"/>
    </source>
</evidence>
<feature type="compositionally biased region" description="Basic and acidic residues" evidence="2">
    <location>
        <begin position="46"/>
        <end position="55"/>
    </location>
</feature>
<keyword evidence="6" id="KW-1185">Reference proteome</keyword>
<feature type="region of interest" description="Disordered" evidence="2">
    <location>
        <begin position="222"/>
        <end position="244"/>
    </location>
</feature>
<protein>
    <submittedName>
        <fullName evidence="5">Adenylyl cyclase</fullName>
    </submittedName>
</protein>
<dbReference type="InterPro" id="IPR029787">
    <property type="entry name" value="Nucleotide_cyclase"/>
</dbReference>